<evidence type="ECO:0000256" key="3">
    <source>
        <dbReference type="RuleBase" id="RU000405"/>
    </source>
</evidence>
<dbReference type="CDD" id="cd07302">
    <property type="entry name" value="CHD"/>
    <property type="match status" value="1"/>
</dbReference>
<feature type="non-terminal residue" evidence="6">
    <location>
        <position position="558"/>
    </location>
</feature>
<dbReference type="Proteomes" id="UP001189429">
    <property type="component" value="Unassembled WGS sequence"/>
</dbReference>
<accession>A0ABN9U9D0</accession>
<sequence length="558" mass="59344">MPRAGRRSARRLGPDCSHSSGDARRIHHAPDPVHDADHRGLRRRGGRFRAGGRLSRRRPGGAVPGVLGAAGADRGLPIPRKTLYLQELRMSSRAYHFYALLTCMLPPPLARRYFKHCLGLPSATDARGIRVCMGERVSQCGVLFLAIHDFDLLVAGGSQRAIVRFLNQFFSSLDRACDDAGPEVMKVGAFGEVYVVACGLFPRDSDAGPRDFDEGDAEARRLPRQMATLARLARTAHGLAGQFPVQLRAGLHCGPAVAGIVGDLLPRFQVLGDTVNRAARLEQHCPPGAVLLSGEAAGHLRGEGFGVEESPPLAGRGPRSCLCSSSRIRSPGSRRVRSRRRRARRACTSRWRPRTPRGPAAVRGGASSAAAASSCDVFGEGAADLPPGGAGSLDSSPATGRTPGSLVMSRWSSGNFSRAPSLKDIGFDSDGSSQGSPCSRRAVAKEKTPTEWMSEAAQLGRGLLAFRHPALAEEDEEGGNVALDEEGDFSLPIEFCRMGIMPGAERDGFEAAVRQLEETLLQPAGPGATGPRDEVLRAEAARSVEALGSPLLWAVASV</sequence>
<keyword evidence="7" id="KW-1185">Reference proteome</keyword>
<feature type="region of interest" description="Disordered" evidence="4">
    <location>
        <begin position="386"/>
        <end position="450"/>
    </location>
</feature>
<dbReference type="PROSITE" id="PS00452">
    <property type="entry name" value="GUANYLATE_CYCLASE_1"/>
    <property type="match status" value="1"/>
</dbReference>
<dbReference type="Gene3D" id="3.30.70.1230">
    <property type="entry name" value="Nucleotide cyclase"/>
    <property type="match status" value="1"/>
</dbReference>
<evidence type="ECO:0000256" key="2">
    <source>
        <dbReference type="ARBA" id="ARBA00023239"/>
    </source>
</evidence>
<feature type="compositionally biased region" description="Basic residues" evidence="4">
    <location>
        <begin position="1"/>
        <end position="10"/>
    </location>
</feature>
<dbReference type="SUPFAM" id="SSF55073">
    <property type="entry name" value="Nucleotide cyclase"/>
    <property type="match status" value="1"/>
</dbReference>
<keyword evidence="2 3" id="KW-0456">Lyase</keyword>
<reference evidence="6" key="1">
    <citation type="submission" date="2023-10" db="EMBL/GenBank/DDBJ databases">
        <authorList>
            <person name="Chen Y."/>
            <person name="Shah S."/>
            <person name="Dougan E. K."/>
            <person name="Thang M."/>
            <person name="Chan C."/>
        </authorList>
    </citation>
    <scope>NUCLEOTIDE SEQUENCE [LARGE SCALE GENOMIC DNA]</scope>
</reference>
<dbReference type="Pfam" id="PF00211">
    <property type="entry name" value="Guanylate_cyc"/>
    <property type="match status" value="1"/>
</dbReference>
<evidence type="ECO:0000256" key="4">
    <source>
        <dbReference type="SAM" id="MobiDB-lite"/>
    </source>
</evidence>
<dbReference type="SMART" id="SM00044">
    <property type="entry name" value="CYCc"/>
    <property type="match status" value="1"/>
</dbReference>
<comment type="caution">
    <text evidence="6">The sequence shown here is derived from an EMBL/GenBank/DDBJ whole genome shotgun (WGS) entry which is preliminary data.</text>
</comment>
<organism evidence="6 7">
    <name type="scientific">Prorocentrum cordatum</name>
    <dbReference type="NCBI Taxonomy" id="2364126"/>
    <lineage>
        <taxon>Eukaryota</taxon>
        <taxon>Sar</taxon>
        <taxon>Alveolata</taxon>
        <taxon>Dinophyceae</taxon>
        <taxon>Prorocentrales</taxon>
        <taxon>Prorocentraceae</taxon>
        <taxon>Prorocentrum</taxon>
    </lineage>
</organism>
<proteinExistence type="inferred from homology"/>
<feature type="compositionally biased region" description="Basic residues" evidence="4">
    <location>
        <begin position="332"/>
        <end position="355"/>
    </location>
</feature>
<feature type="compositionally biased region" description="Basic and acidic residues" evidence="4">
    <location>
        <begin position="21"/>
        <end position="39"/>
    </location>
</feature>
<dbReference type="InterPro" id="IPR001054">
    <property type="entry name" value="A/G_cyclase"/>
</dbReference>
<protein>
    <recommendedName>
        <fullName evidence="5">Guanylate cyclase domain-containing protein</fullName>
    </recommendedName>
</protein>
<feature type="region of interest" description="Disordered" evidence="4">
    <location>
        <begin position="307"/>
        <end position="366"/>
    </location>
</feature>
<evidence type="ECO:0000256" key="1">
    <source>
        <dbReference type="ARBA" id="ARBA00022741"/>
    </source>
</evidence>
<evidence type="ECO:0000313" key="6">
    <source>
        <dbReference type="EMBL" id="CAK0855895.1"/>
    </source>
</evidence>
<gene>
    <name evidence="6" type="ORF">PCOR1329_LOCUS46420</name>
</gene>
<dbReference type="PANTHER" id="PTHR45655">
    <property type="entry name" value="GUANYLATE CYCLASE SOLUBLE SUBUNIT BETA-2"/>
    <property type="match status" value="1"/>
</dbReference>
<dbReference type="PANTHER" id="PTHR45655:SF13">
    <property type="entry name" value="SOLUBLE GUANYLATE CYCLASE GCY-32-RELATED"/>
    <property type="match status" value="1"/>
</dbReference>
<feature type="compositionally biased region" description="Low complexity" evidence="4">
    <location>
        <begin position="319"/>
        <end position="331"/>
    </location>
</feature>
<dbReference type="EMBL" id="CAUYUJ010015585">
    <property type="protein sequence ID" value="CAK0855895.1"/>
    <property type="molecule type" value="Genomic_DNA"/>
</dbReference>
<evidence type="ECO:0000259" key="5">
    <source>
        <dbReference type="PROSITE" id="PS50125"/>
    </source>
</evidence>
<feature type="compositionally biased region" description="Low complexity" evidence="4">
    <location>
        <begin position="357"/>
        <end position="366"/>
    </location>
</feature>
<comment type="similarity">
    <text evidence="3">Belongs to the adenylyl cyclase class-4/guanylyl cyclase family.</text>
</comment>
<dbReference type="InterPro" id="IPR029787">
    <property type="entry name" value="Nucleotide_cyclase"/>
</dbReference>
<feature type="region of interest" description="Disordered" evidence="4">
    <location>
        <begin position="1"/>
        <end position="66"/>
    </location>
</feature>
<feature type="domain" description="Guanylate cyclase" evidence="5">
    <location>
        <begin position="141"/>
        <end position="282"/>
    </location>
</feature>
<keyword evidence="1" id="KW-0547">Nucleotide-binding</keyword>
<dbReference type="PROSITE" id="PS50125">
    <property type="entry name" value="GUANYLATE_CYCLASE_2"/>
    <property type="match status" value="1"/>
</dbReference>
<dbReference type="InterPro" id="IPR018297">
    <property type="entry name" value="A/G_cyclase_CS"/>
</dbReference>
<evidence type="ECO:0000313" key="7">
    <source>
        <dbReference type="Proteomes" id="UP001189429"/>
    </source>
</evidence>
<name>A0ABN9U9D0_9DINO</name>